<protein>
    <recommendedName>
        <fullName evidence="2">Calcineurin-like phosphoesterase domain-containing protein</fullName>
    </recommendedName>
</protein>
<dbReference type="PANTHER" id="PTHR40942">
    <property type="match status" value="1"/>
</dbReference>
<accession>A0A0F9CM96</accession>
<organism evidence="1">
    <name type="scientific">marine sediment metagenome</name>
    <dbReference type="NCBI Taxonomy" id="412755"/>
    <lineage>
        <taxon>unclassified sequences</taxon>
        <taxon>metagenomes</taxon>
        <taxon>ecological metagenomes</taxon>
    </lineage>
</organism>
<dbReference type="Gene3D" id="3.60.21.10">
    <property type="match status" value="1"/>
</dbReference>
<reference evidence="1" key="1">
    <citation type="journal article" date="2015" name="Nature">
        <title>Complex archaea that bridge the gap between prokaryotes and eukaryotes.</title>
        <authorList>
            <person name="Spang A."/>
            <person name="Saw J.H."/>
            <person name="Jorgensen S.L."/>
            <person name="Zaremba-Niedzwiedzka K."/>
            <person name="Martijn J."/>
            <person name="Lind A.E."/>
            <person name="van Eijk R."/>
            <person name="Schleper C."/>
            <person name="Guy L."/>
            <person name="Ettema T.J."/>
        </authorList>
    </citation>
    <scope>NUCLEOTIDE SEQUENCE</scope>
</reference>
<dbReference type="AlphaFoldDB" id="A0A0F9CM96"/>
<evidence type="ECO:0008006" key="2">
    <source>
        <dbReference type="Google" id="ProtNLM"/>
    </source>
</evidence>
<sequence>FRMVLGNHDLHLLAIAHGIRRPSRTDTLDDILKAPDRDKLLHWLQQQPMLIEDEGYVMIHAGIPPQWSLSQAKTLAEEMSDVLRCETKSRQFFEVMYGDDPDTWAGDLLPPVRWRVITNYFTRMRFCSPSGHLELTSKSQPNDPPSGFAPWFSHPSRLPQDTKIIFGHWAALEGRACKDNLFPLDTGCIWGGPLRLMNLDTGEYFHQPQN</sequence>
<dbReference type="InterPro" id="IPR029052">
    <property type="entry name" value="Metallo-depent_PP-like"/>
</dbReference>
<comment type="caution">
    <text evidence="1">The sequence shown here is derived from an EMBL/GenBank/DDBJ whole genome shotgun (WGS) entry which is preliminary data.</text>
</comment>
<name>A0A0F9CM96_9ZZZZ</name>
<feature type="non-terminal residue" evidence="1">
    <location>
        <position position="1"/>
    </location>
</feature>
<proteinExistence type="predicted"/>
<dbReference type="SUPFAM" id="SSF56300">
    <property type="entry name" value="Metallo-dependent phosphatases"/>
    <property type="match status" value="1"/>
</dbReference>
<gene>
    <name evidence="1" type="ORF">LCGC14_2592710</name>
</gene>
<dbReference type="EMBL" id="LAZR01043566">
    <property type="protein sequence ID" value="KKL06771.1"/>
    <property type="molecule type" value="Genomic_DNA"/>
</dbReference>
<evidence type="ECO:0000313" key="1">
    <source>
        <dbReference type="EMBL" id="KKL06771.1"/>
    </source>
</evidence>
<dbReference type="NCBIfam" id="NF001204">
    <property type="entry name" value="PRK00166.1"/>
    <property type="match status" value="1"/>
</dbReference>
<dbReference type="PANTHER" id="PTHR40942:SF4">
    <property type="entry name" value="CYTOCHROME C5"/>
    <property type="match status" value="1"/>
</dbReference>